<sequence length="457" mass="51128">MDSFTIPTTSSLPATQLLPSNHPSIAKALHRLSRPSLLSLCLDWLDERNLDLTAPYILEDGGDEDNDLYPGANSLQELRDQYTETQKQKGSKRDVVDRILEGDWRDGLTLYQMAMVDMQYLYDHPTSQKWTALKIVPLSSDEGRPNNKTALPRFHPATFLQNLQREVLPDVKAHYNLDRHAHLPLYILRVYIVDSPYNTSLALTANSKFSPEASRTFYVAFPDNSPHIYISLTTTSTTSLLPTPTSDNKSLRKLVLCGIPKAFSRPRERYTLEPTRLSARNLEVLSALRGGGRTNNAAGGWGVYAGDDQSDNPLRIVQLPTPEQESETEDTKSPAKKGLKRRIQPEESLVKRRKLLAQGRFGNSAKEHDGMGIERVDLKLEDRYSIISDSIEGDGGDAEDWRPDTRVTFNGTHVFAGIRQLVEQGIIDGEKMPGWMTGEDGFSFGIVRDGRFVDGAA</sequence>
<keyword evidence="3" id="KW-1185">Reference proteome</keyword>
<proteinExistence type="predicted"/>
<dbReference type="GO" id="GO:0007059">
    <property type="term" value="P:chromosome segregation"/>
    <property type="evidence" value="ECO:0007669"/>
    <property type="project" value="InterPro"/>
</dbReference>
<dbReference type="GO" id="GO:0034080">
    <property type="term" value="P:CENP-A containing chromatin assembly"/>
    <property type="evidence" value="ECO:0007669"/>
    <property type="project" value="InterPro"/>
</dbReference>
<evidence type="ECO:0000313" key="3">
    <source>
        <dbReference type="Proteomes" id="UP000887226"/>
    </source>
</evidence>
<gene>
    <name evidence="2" type="ORF">BJ878DRAFT_541238</name>
</gene>
<name>A0A9P8CFT0_9HELO</name>
<reference evidence="2" key="1">
    <citation type="journal article" date="2021" name="IMA Fungus">
        <title>Genomic characterization of three marine fungi, including Emericellopsis atlantica sp. nov. with signatures of a generalist lifestyle and marine biomass degradation.</title>
        <authorList>
            <person name="Hagestad O.C."/>
            <person name="Hou L."/>
            <person name="Andersen J.H."/>
            <person name="Hansen E.H."/>
            <person name="Altermark B."/>
            <person name="Li C."/>
            <person name="Kuhnert E."/>
            <person name="Cox R.J."/>
            <person name="Crous P.W."/>
            <person name="Spatafora J.W."/>
            <person name="Lail K."/>
            <person name="Amirebrahimi M."/>
            <person name="Lipzen A."/>
            <person name="Pangilinan J."/>
            <person name="Andreopoulos W."/>
            <person name="Hayes R.D."/>
            <person name="Ng V."/>
            <person name="Grigoriev I.V."/>
            <person name="Jackson S.A."/>
            <person name="Sutton T.D.S."/>
            <person name="Dobson A.D.W."/>
            <person name="Rama T."/>
        </authorList>
    </citation>
    <scope>NUCLEOTIDE SEQUENCE</scope>
    <source>
        <strain evidence="2">TRa3180A</strain>
    </source>
</reference>
<dbReference type="Pfam" id="PF05238">
    <property type="entry name" value="CENP-N"/>
    <property type="match status" value="1"/>
</dbReference>
<protein>
    <submittedName>
        <fullName evidence="2">Centromere protein Chl4/mis15/CENP-N</fullName>
    </submittedName>
</protein>
<accession>A0A9P8CFT0</accession>
<dbReference type="InterPro" id="IPR007902">
    <property type="entry name" value="Chl4/mis15/CENP-N"/>
</dbReference>
<dbReference type="EMBL" id="MU253845">
    <property type="protein sequence ID" value="KAG9245474.1"/>
    <property type="molecule type" value="Genomic_DNA"/>
</dbReference>
<dbReference type="AlphaFoldDB" id="A0A9P8CFT0"/>
<dbReference type="Proteomes" id="UP000887226">
    <property type="component" value="Unassembled WGS sequence"/>
</dbReference>
<dbReference type="OrthoDB" id="6585699at2759"/>
<evidence type="ECO:0000313" key="2">
    <source>
        <dbReference type="EMBL" id="KAG9245474.1"/>
    </source>
</evidence>
<organism evidence="2 3">
    <name type="scientific">Calycina marina</name>
    <dbReference type="NCBI Taxonomy" id="1763456"/>
    <lineage>
        <taxon>Eukaryota</taxon>
        <taxon>Fungi</taxon>
        <taxon>Dikarya</taxon>
        <taxon>Ascomycota</taxon>
        <taxon>Pezizomycotina</taxon>
        <taxon>Leotiomycetes</taxon>
        <taxon>Helotiales</taxon>
        <taxon>Pezizellaceae</taxon>
        <taxon>Calycina</taxon>
    </lineage>
</organism>
<evidence type="ECO:0000256" key="1">
    <source>
        <dbReference type="SAM" id="MobiDB-lite"/>
    </source>
</evidence>
<comment type="caution">
    <text evidence="2">The sequence shown here is derived from an EMBL/GenBank/DDBJ whole genome shotgun (WGS) entry which is preliminary data.</text>
</comment>
<dbReference type="Gene3D" id="3.10.20.720">
    <property type="match status" value="1"/>
</dbReference>
<feature type="region of interest" description="Disordered" evidence="1">
    <location>
        <begin position="319"/>
        <end position="344"/>
    </location>
</feature>